<comment type="caution">
    <text evidence="2">The sequence shown here is derived from an EMBL/GenBank/DDBJ whole genome shotgun (WGS) entry which is preliminary data.</text>
</comment>
<dbReference type="AlphaFoldDB" id="A0A5N5QKW4"/>
<evidence type="ECO:0000313" key="2">
    <source>
        <dbReference type="EMBL" id="KAB5592299.1"/>
    </source>
</evidence>
<feature type="compositionally biased region" description="Polar residues" evidence="1">
    <location>
        <begin position="189"/>
        <end position="225"/>
    </location>
</feature>
<evidence type="ECO:0000313" key="3">
    <source>
        <dbReference type="Proteomes" id="UP000383932"/>
    </source>
</evidence>
<feature type="region of interest" description="Disordered" evidence="1">
    <location>
        <begin position="155"/>
        <end position="232"/>
    </location>
</feature>
<protein>
    <recommendedName>
        <fullName evidence="4">Laminin domain protein</fullName>
    </recommendedName>
</protein>
<dbReference type="Proteomes" id="UP000383932">
    <property type="component" value="Unassembled WGS sequence"/>
</dbReference>
<evidence type="ECO:0000256" key="1">
    <source>
        <dbReference type="SAM" id="MobiDB-lite"/>
    </source>
</evidence>
<accession>A0A5N5QKW4</accession>
<proteinExistence type="predicted"/>
<sequence>MQTLIPPQLPPFLANAFDLRPIIGAPTDEEMKSIHGAMKALNGILHAPELRDTSLPIELSQHLFNAQLARYREKYTVGIFPNDIVYTPPSLPVHIPFKLDPVVGPPSNDQLKLVHATLRASDNFTNVASLFDPDLHMDISQHLFDLQLARHIQRSQMAQSTGTRTSSAPRTTSENVRDSTTRGNPPACDNQSEQEIPVNNSVPLVEPSSTQPPTAAHSSGLSSFHGQEIKHDSQETNKLLAEIADQVKKVGRILVASQNSLAKGLNCATPNLKGFTYFNLGAHILINKNGEDPSVGLSRSLILFSIDTGDQDKIAQFLQFYGIGSDMIEGDTLQIKSGMLPAARDLLKKHIYLIS</sequence>
<reference evidence="2 3" key="1">
    <citation type="journal article" date="2019" name="Fungal Biol. Biotechnol.">
        <title>Draft genome sequence of fastidious pathogen Ceratobasidium theobromae, which causes vascular-streak dieback in Theobroma cacao.</title>
        <authorList>
            <person name="Ali S.S."/>
            <person name="Asman A."/>
            <person name="Shao J."/>
            <person name="Firmansyah A.P."/>
            <person name="Susilo A.W."/>
            <person name="Rosmana A."/>
            <person name="McMahon P."/>
            <person name="Junaid M."/>
            <person name="Guest D."/>
            <person name="Kheng T.Y."/>
            <person name="Meinhardt L.W."/>
            <person name="Bailey B.A."/>
        </authorList>
    </citation>
    <scope>NUCLEOTIDE SEQUENCE [LARGE SCALE GENOMIC DNA]</scope>
    <source>
        <strain evidence="2 3">CT2</strain>
    </source>
</reference>
<keyword evidence="3" id="KW-1185">Reference proteome</keyword>
<feature type="compositionally biased region" description="Polar residues" evidence="1">
    <location>
        <begin position="155"/>
        <end position="174"/>
    </location>
</feature>
<dbReference type="EMBL" id="SSOP01000070">
    <property type="protein sequence ID" value="KAB5592299.1"/>
    <property type="molecule type" value="Genomic_DNA"/>
</dbReference>
<dbReference type="OrthoDB" id="3201351at2759"/>
<gene>
    <name evidence="2" type="ORF">CTheo_4286</name>
</gene>
<organism evidence="2 3">
    <name type="scientific">Ceratobasidium theobromae</name>
    <dbReference type="NCBI Taxonomy" id="1582974"/>
    <lineage>
        <taxon>Eukaryota</taxon>
        <taxon>Fungi</taxon>
        <taxon>Dikarya</taxon>
        <taxon>Basidiomycota</taxon>
        <taxon>Agaricomycotina</taxon>
        <taxon>Agaricomycetes</taxon>
        <taxon>Cantharellales</taxon>
        <taxon>Ceratobasidiaceae</taxon>
        <taxon>Ceratobasidium</taxon>
    </lineage>
</organism>
<evidence type="ECO:0008006" key="4">
    <source>
        <dbReference type="Google" id="ProtNLM"/>
    </source>
</evidence>
<name>A0A5N5QKW4_9AGAM</name>